<evidence type="ECO:0000256" key="1">
    <source>
        <dbReference type="ARBA" id="ARBA00004953"/>
    </source>
</evidence>
<dbReference type="GO" id="GO:0009236">
    <property type="term" value="P:cobalamin biosynthetic process"/>
    <property type="evidence" value="ECO:0007669"/>
    <property type="project" value="UniProtKB-KW"/>
</dbReference>
<feature type="domain" description="Tetrapyrrole methylase" evidence="6">
    <location>
        <begin position="323"/>
        <end position="533"/>
    </location>
</feature>
<dbReference type="Pfam" id="PF00590">
    <property type="entry name" value="TP_methylase"/>
    <property type="match status" value="1"/>
</dbReference>
<accession>A0AA43GUV6</accession>
<evidence type="ECO:0000256" key="3">
    <source>
        <dbReference type="ARBA" id="ARBA00022603"/>
    </source>
</evidence>
<dbReference type="InterPro" id="IPR014777">
    <property type="entry name" value="4pyrrole_Mease_sub1"/>
</dbReference>
<keyword evidence="5" id="KW-0949">S-adenosyl-L-methionine</keyword>
<evidence type="ECO:0000259" key="6">
    <source>
        <dbReference type="Pfam" id="PF00590"/>
    </source>
</evidence>
<evidence type="ECO:0000313" key="9">
    <source>
        <dbReference type="Proteomes" id="UP001159387"/>
    </source>
</evidence>
<dbReference type="InterPro" id="IPR038029">
    <property type="entry name" value="GbiG_N_sf"/>
</dbReference>
<dbReference type="InterPro" id="IPR051810">
    <property type="entry name" value="Precorrin_MeTrfase"/>
</dbReference>
<dbReference type="Gene3D" id="3.40.1010.10">
    <property type="entry name" value="Cobalt-precorrin-4 Transmethylase, Domain 1"/>
    <property type="match status" value="1"/>
</dbReference>
<dbReference type="Gene3D" id="3.40.50.11220">
    <property type="match status" value="1"/>
</dbReference>
<dbReference type="PANTHER" id="PTHR47036:SF1">
    <property type="entry name" value="COBALT-FACTOR III C(17)-METHYLTRANSFERASE-RELATED"/>
    <property type="match status" value="1"/>
</dbReference>
<proteinExistence type="predicted"/>
<dbReference type="CDD" id="cd11646">
    <property type="entry name" value="Precorrin_3B_C17_MT"/>
    <property type="match status" value="1"/>
</dbReference>
<keyword evidence="3 8" id="KW-0489">Methyltransferase</keyword>
<gene>
    <name evidence="8" type="primary">cobJ</name>
    <name evidence="8" type="ORF">NWP17_14640</name>
</gene>
<feature type="domain" description="Cobalamin synthesis G N-terminal" evidence="7">
    <location>
        <begin position="51"/>
        <end position="130"/>
    </location>
</feature>
<keyword evidence="4 8" id="KW-0808">Transferase</keyword>
<dbReference type="EC" id="2.1.1.131" evidence="8"/>
<name>A0AA43GUV6_9CYAN</name>
<comment type="pathway">
    <text evidence="1">Cofactor biosynthesis; adenosylcobalamin biosynthesis.</text>
</comment>
<dbReference type="InterPro" id="IPR000878">
    <property type="entry name" value="4pyrrol_Mease"/>
</dbReference>
<evidence type="ECO:0000256" key="2">
    <source>
        <dbReference type="ARBA" id="ARBA00022573"/>
    </source>
</evidence>
<evidence type="ECO:0000313" key="8">
    <source>
        <dbReference type="EMBL" id="MDH6061655.1"/>
    </source>
</evidence>
<organism evidence="8 9">
    <name type="scientific">Chrysosporum bergii ANA360D</name>
    <dbReference type="NCBI Taxonomy" id="617107"/>
    <lineage>
        <taxon>Bacteria</taxon>
        <taxon>Bacillati</taxon>
        <taxon>Cyanobacteriota</taxon>
        <taxon>Cyanophyceae</taxon>
        <taxon>Nostocales</taxon>
        <taxon>Nodulariaceae</taxon>
        <taxon>Chrysosporum</taxon>
    </lineage>
</organism>
<evidence type="ECO:0000256" key="5">
    <source>
        <dbReference type="ARBA" id="ARBA00022691"/>
    </source>
</evidence>
<dbReference type="InterPro" id="IPR014776">
    <property type="entry name" value="4pyrrole_Mease_sub2"/>
</dbReference>
<dbReference type="InterPro" id="IPR021744">
    <property type="entry name" value="CbiG_N"/>
</dbReference>
<keyword evidence="9" id="KW-1185">Reference proteome</keyword>
<dbReference type="Pfam" id="PF11760">
    <property type="entry name" value="CbiG_N"/>
    <property type="match status" value="1"/>
</dbReference>
<dbReference type="SUPFAM" id="SSF159672">
    <property type="entry name" value="CbiG N-terminal domain-like"/>
    <property type="match status" value="1"/>
</dbReference>
<keyword evidence="2" id="KW-0169">Cobalamin biosynthesis</keyword>
<dbReference type="InterPro" id="IPR006363">
    <property type="entry name" value="Cbl_synth_CobJ/CibH_dom"/>
</dbReference>
<comment type="caution">
    <text evidence="8">The sequence shown here is derived from an EMBL/GenBank/DDBJ whole genome shotgun (WGS) entry which is preliminary data.</text>
</comment>
<dbReference type="PANTHER" id="PTHR47036">
    <property type="entry name" value="COBALT-FACTOR III C(17)-METHYLTRANSFERASE-RELATED"/>
    <property type="match status" value="1"/>
</dbReference>
<dbReference type="SUPFAM" id="SSF53790">
    <property type="entry name" value="Tetrapyrrole methylase"/>
    <property type="match status" value="1"/>
</dbReference>
<evidence type="ECO:0000256" key="4">
    <source>
        <dbReference type="ARBA" id="ARBA00022679"/>
    </source>
</evidence>
<dbReference type="NCBIfam" id="TIGR01466">
    <property type="entry name" value="cobJ_cbiH"/>
    <property type="match status" value="1"/>
</dbReference>
<dbReference type="Proteomes" id="UP001159387">
    <property type="component" value="Unassembled WGS sequence"/>
</dbReference>
<protein>
    <submittedName>
        <fullName evidence="8">Precorrin-3B C(17)-methyltransferase</fullName>
        <ecNumber evidence="8">2.1.1.131</ecNumber>
    </submittedName>
</protein>
<dbReference type="InterPro" id="IPR035996">
    <property type="entry name" value="4pyrrol_Methylase_sf"/>
</dbReference>
<dbReference type="EMBL" id="JANQDH010000097">
    <property type="protein sequence ID" value="MDH6061655.1"/>
    <property type="molecule type" value="Genomic_DNA"/>
</dbReference>
<evidence type="ECO:0000259" key="7">
    <source>
        <dbReference type="Pfam" id="PF11760"/>
    </source>
</evidence>
<reference evidence="8 9" key="1">
    <citation type="journal article" date="2023" name="J. Phycol.">
        <title>Chrysosporum ovalisporum is synonymous with the true-branching cyanobacterium Umezakia natans (Nostocales/Aphanizomenonaceae).</title>
        <authorList>
            <person name="McGregor G.B."/>
            <person name="Sendall B.C."/>
            <person name="Niiyama Y."/>
            <person name="Tuji A."/>
            <person name="Willis A."/>
        </authorList>
    </citation>
    <scope>NUCLEOTIDE SEQUENCE [LARGE SCALE GENOMIC DNA]</scope>
    <source>
        <strain evidence="8 9">ANA360D</strain>
    </source>
</reference>
<dbReference type="RefSeq" id="WP_280655622.1">
    <property type="nucleotide sequence ID" value="NZ_JANQDH010000097.1"/>
</dbReference>
<dbReference type="GO" id="GO:0032259">
    <property type="term" value="P:methylation"/>
    <property type="evidence" value="ECO:0007669"/>
    <property type="project" value="UniProtKB-KW"/>
</dbReference>
<dbReference type="Gene3D" id="3.30.950.10">
    <property type="entry name" value="Methyltransferase, Cobalt-precorrin-4 Transmethylase, Domain 2"/>
    <property type="match status" value="1"/>
</dbReference>
<dbReference type="AlphaFoldDB" id="A0AA43GUV6"/>
<dbReference type="GO" id="GO:0030789">
    <property type="term" value="F:precorrin-3B C17-methyltransferase activity"/>
    <property type="evidence" value="ECO:0007669"/>
    <property type="project" value="UniProtKB-EC"/>
</dbReference>
<sequence length="571" mass="60854">MIKVAPAVIVLSQNSVPLARQIISILQGGTLYGLTGRTSGVDVSFTNFGETLRELFAQGTPLIGICAAGILIRTIAPMLCDKKQEPPVLAVAEDGSAVVPLLGGLNGVNDLARGIAEALDIEAAITTTGDIRFRTALLSPPTGYHLANPEEAKKFISDLLAGAQVKLEGNAPWLSNSQLPINPNGNLTITITEQLVTSAPNRLIYHPATIAIAVSESIDLDIIQQLLADAQLAPASVAGIFAPITIAANPALTDIANAFKVPIRFLTSNHLEKWISQGYSPAQAIAMNVTDSSPLSTSFPHLAVAIANTPIDPSTIGQPRGQLAIIGTGPGGQEWMSPEVKKILKSATDLVGYKTYINLIGSLADGKQRHESDNRKEIHRATMALDLAASGRYVAVVSSGDPGIYAMAAAVFEAYEQNLKPEWESIDIHVAPGISAMQAAAAAIGAPLGHDFCAISLSDILKPWSIIEQRIAAAGEADFAIAFYNPVSKERIWQLAAARDILLQYRQPDTPVVLARNIGRPGQMVKVIKLQELTSDVADMRTVILVGSSQTRRIQRGYGSIYVYTPRRYTE</sequence>